<dbReference type="InterPro" id="IPR013102">
    <property type="entry name" value="PYNP_C"/>
</dbReference>
<keyword evidence="4" id="KW-0808">Transferase</keyword>
<protein>
    <submittedName>
        <fullName evidence="6">Thymidine phosphorylase</fullName>
    </submittedName>
</protein>
<dbReference type="EMBL" id="SHKL01000001">
    <property type="protein sequence ID" value="RZT88265.1"/>
    <property type="molecule type" value="Genomic_DNA"/>
</dbReference>
<dbReference type="InterPro" id="IPR036566">
    <property type="entry name" value="PYNP-like_C_sf"/>
</dbReference>
<dbReference type="FunFam" id="3.40.1030.10:FF:000003">
    <property type="entry name" value="Pyrimidine-nucleoside phosphorylase"/>
    <property type="match status" value="1"/>
</dbReference>
<evidence type="ECO:0000259" key="5">
    <source>
        <dbReference type="SMART" id="SM00941"/>
    </source>
</evidence>
<dbReference type="SUPFAM" id="SSF47648">
    <property type="entry name" value="Nucleoside phosphorylase/phosphoribosyltransferase N-terminal domain"/>
    <property type="match status" value="1"/>
</dbReference>
<dbReference type="SUPFAM" id="SSF52418">
    <property type="entry name" value="Nucleoside phosphorylase/phosphoribosyltransferase catalytic domain"/>
    <property type="match status" value="1"/>
</dbReference>
<keyword evidence="7" id="KW-1185">Reference proteome</keyword>
<proteinExistence type="inferred from homology"/>
<dbReference type="InterPro" id="IPR000312">
    <property type="entry name" value="Glycosyl_Trfase_fam3"/>
</dbReference>
<dbReference type="PANTHER" id="PTHR10515">
    <property type="entry name" value="THYMIDINE PHOSPHORYLASE"/>
    <property type="match status" value="1"/>
</dbReference>
<dbReference type="GO" id="GO:0009032">
    <property type="term" value="F:thymidine phosphorylase activity"/>
    <property type="evidence" value="ECO:0007669"/>
    <property type="project" value="TreeGrafter"/>
</dbReference>
<dbReference type="PIRSF" id="PIRSF000478">
    <property type="entry name" value="TP_PyNP"/>
    <property type="match status" value="1"/>
</dbReference>
<dbReference type="PROSITE" id="PS00647">
    <property type="entry name" value="THYMID_PHOSPHORYLASE"/>
    <property type="match status" value="1"/>
</dbReference>
<dbReference type="InterPro" id="IPR036320">
    <property type="entry name" value="Glycosyl_Trfase_fam3_N_dom_sf"/>
</dbReference>
<dbReference type="InterPro" id="IPR035902">
    <property type="entry name" value="Nuc_phospho_transferase"/>
</dbReference>
<dbReference type="InterPro" id="IPR018090">
    <property type="entry name" value="Pyrmidine_PPas_bac/euk"/>
</dbReference>
<gene>
    <name evidence="6" type="ORF">EV383_5204</name>
</gene>
<dbReference type="NCBIfam" id="NF004490">
    <property type="entry name" value="PRK05820.1"/>
    <property type="match status" value="1"/>
</dbReference>
<dbReference type="Pfam" id="PF02885">
    <property type="entry name" value="Glycos_trans_3N"/>
    <property type="match status" value="1"/>
</dbReference>
<evidence type="ECO:0000256" key="4">
    <source>
        <dbReference type="ARBA" id="ARBA00022679"/>
    </source>
</evidence>
<dbReference type="SUPFAM" id="SSF54680">
    <property type="entry name" value="Pyrimidine nucleoside phosphorylase C-terminal domain"/>
    <property type="match status" value="1"/>
</dbReference>
<dbReference type="Pfam" id="PF07831">
    <property type="entry name" value="PYNP_C"/>
    <property type="match status" value="1"/>
</dbReference>
<dbReference type="PANTHER" id="PTHR10515:SF0">
    <property type="entry name" value="THYMIDINE PHOSPHORYLASE"/>
    <property type="match status" value="1"/>
</dbReference>
<evidence type="ECO:0000256" key="1">
    <source>
        <dbReference type="ARBA" id="ARBA00006915"/>
    </source>
</evidence>
<dbReference type="OrthoDB" id="9763887at2"/>
<dbReference type="Gene3D" id="3.40.1030.10">
    <property type="entry name" value="Nucleoside phosphorylase/phosphoribosyltransferase catalytic domain"/>
    <property type="match status" value="1"/>
</dbReference>
<dbReference type="InterPro" id="IPR017459">
    <property type="entry name" value="Glycosyl_Trfase_fam3_N_dom"/>
</dbReference>
<dbReference type="InterPro" id="IPR000053">
    <property type="entry name" value="Thymidine/pyrmidine_PPase"/>
</dbReference>
<dbReference type="GO" id="GO:0005829">
    <property type="term" value="C:cytosol"/>
    <property type="evidence" value="ECO:0007669"/>
    <property type="project" value="TreeGrafter"/>
</dbReference>
<dbReference type="Pfam" id="PF00591">
    <property type="entry name" value="Glycos_transf_3"/>
    <property type="match status" value="1"/>
</dbReference>
<name>A0A4Q7V2C7_PSEST</name>
<dbReference type="Gene3D" id="3.90.1170.30">
    <property type="entry name" value="Pyrimidine nucleoside phosphorylase-like, C-terminal domain"/>
    <property type="match status" value="1"/>
</dbReference>
<dbReference type="Proteomes" id="UP000291591">
    <property type="component" value="Unassembled WGS sequence"/>
</dbReference>
<dbReference type="InterPro" id="IPR017872">
    <property type="entry name" value="Pyrmidine_PPase_CS"/>
</dbReference>
<dbReference type="GO" id="GO:0006206">
    <property type="term" value="P:pyrimidine nucleobase metabolic process"/>
    <property type="evidence" value="ECO:0007669"/>
    <property type="project" value="InterPro"/>
</dbReference>
<evidence type="ECO:0000256" key="3">
    <source>
        <dbReference type="ARBA" id="ARBA00022676"/>
    </source>
</evidence>
<evidence type="ECO:0000256" key="2">
    <source>
        <dbReference type="ARBA" id="ARBA00011738"/>
    </source>
</evidence>
<dbReference type="GO" id="GO:0006213">
    <property type="term" value="P:pyrimidine nucleoside metabolic process"/>
    <property type="evidence" value="ECO:0007669"/>
    <property type="project" value="InterPro"/>
</dbReference>
<evidence type="ECO:0000313" key="6">
    <source>
        <dbReference type="EMBL" id="RZT88265.1"/>
    </source>
</evidence>
<evidence type="ECO:0000313" key="7">
    <source>
        <dbReference type="Proteomes" id="UP000291591"/>
    </source>
</evidence>
<keyword evidence="3" id="KW-0328">Glycosyltransferase</keyword>
<sequence>MPTYSAVDVVTAKRDCRELTGEQIDWVVGAYTRGEVAEEQMAALAMAILLNGMDGRETARWTQAMIDSGERLELGDVGRPLVDKHSTGGVGDKITLPLAPLVAACGAAVPQLSGRGLGHTGGTLDKLESIPGWRASLSVEEITAQLASIGAVICATTPALAPADRKLYALRDVTGTVESVPLIASSIMSKKIAEGTGGLVLDVKVGTGAFMKTRARAGELADAMTAIGAAHGLPTTALLTDMSRPLGRAVGNALEVAESVEVLRGGGPADVVELTVALAREMLALAGITGVDPARVLAAGEAYPVWEAMIAAQGGDPSAALPVARHVETVVAERDGVFTGADALAVGTAAWRLGAGRARKEDAVQAAAGVRLLVEPGDPVKPGTPLAELHTDTPDRIPSARAALEGAALLITNDPGDRVARTLVLDTLRPA</sequence>
<dbReference type="AlphaFoldDB" id="A0A4Q7V2C7"/>
<dbReference type="GO" id="GO:0004645">
    <property type="term" value="F:1,4-alpha-oligoglucan phosphorylase activity"/>
    <property type="evidence" value="ECO:0007669"/>
    <property type="project" value="InterPro"/>
</dbReference>
<comment type="similarity">
    <text evidence="1">Belongs to the thymidine/pyrimidine-nucleoside phosphorylase family.</text>
</comment>
<dbReference type="RefSeq" id="WP_130292291.1">
    <property type="nucleotide sequence ID" value="NZ_SHKL01000001.1"/>
</dbReference>
<feature type="domain" description="Pyrimidine nucleoside phosphorylase C-terminal" evidence="5">
    <location>
        <begin position="337"/>
        <end position="411"/>
    </location>
</feature>
<organism evidence="6 7">
    <name type="scientific">Pseudonocardia sediminis</name>
    <dbReference type="NCBI Taxonomy" id="1397368"/>
    <lineage>
        <taxon>Bacteria</taxon>
        <taxon>Bacillati</taxon>
        <taxon>Actinomycetota</taxon>
        <taxon>Actinomycetes</taxon>
        <taxon>Pseudonocardiales</taxon>
        <taxon>Pseudonocardiaceae</taxon>
        <taxon>Pseudonocardia</taxon>
    </lineage>
</organism>
<dbReference type="Gene3D" id="1.20.970.10">
    <property type="entry name" value="Transferase, Pyrimidine Nucleoside Phosphorylase, Chain C"/>
    <property type="match status" value="1"/>
</dbReference>
<reference evidence="6 7" key="1">
    <citation type="submission" date="2019-02" db="EMBL/GenBank/DDBJ databases">
        <title>Sequencing the genomes of 1000 actinobacteria strains.</title>
        <authorList>
            <person name="Klenk H.-P."/>
        </authorList>
    </citation>
    <scope>NUCLEOTIDE SEQUENCE [LARGE SCALE GENOMIC DNA]</scope>
    <source>
        <strain evidence="6 7">DSM 45779</strain>
    </source>
</reference>
<dbReference type="SMART" id="SM00941">
    <property type="entry name" value="PYNP_C"/>
    <property type="match status" value="1"/>
</dbReference>
<accession>A0A4Q7V2C7</accession>
<dbReference type="NCBIfam" id="TIGR02644">
    <property type="entry name" value="Y_phosphoryl"/>
    <property type="match status" value="1"/>
</dbReference>
<comment type="caution">
    <text evidence="6">The sequence shown here is derived from an EMBL/GenBank/DDBJ whole genome shotgun (WGS) entry which is preliminary data.</text>
</comment>
<comment type="subunit">
    <text evidence="2">Homodimer.</text>
</comment>